<comment type="catalytic activity">
    <reaction evidence="8">
        <text>(6R)-10-formyltetrahydrofolate + 5-amino-1-(5-phospho-beta-D-ribosyl)imidazole-4-carboxamide = 5-formamido-1-(5-phospho-D-ribosyl)imidazole-4-carboxamide + (6S)-5,6,7,8-tetrahydrofolate</text>
        <dbReference type="Rhea" id="RHEA:22192"/>
        <dbReference type="ChEBI" id="CHEBI:57453"/>
        <dbReference type="ChEBI" id="CHEBI:58467"/>
        <dbReference type="ChEBI" id="CHEBI:58475"/>
        <dbReference type="ChEBI" id="CHEBI:195366"/>
        <dbReference type="EC" id="2.1.2.3"/>
    </reaction>
</comment>
<dbReference type="SUPFAM" id="SSF53187">
    <property type="entry name" value="Zn-dependent exopeptidases"/>
    <property type="match status" value="1"/>
</dbReference>
<dbReference type="NCBIfam" id="NF006579">
    <property type="entry name" value="PRK09104.1"/>
    <property type="match status" value="1"/>
</dbReference>
<comment type="similarity">
    <text evidence="3">Belongs to the PurH family.</text>
</comment>
<proteinExistence type="inferred from homology"/>
<feature type="signal peptide" evidence="10">
    <location>
        <begin position="1"/>
        <end position="24"/>
    </location>
</feature>
<evidence type="ECO:0000256" key="1">
    <source>
        <dbReference type="ARBA" id="ARBA00004844"/>
    </source>
</evidence>
<comment type="catalytic activity">
    <reaction evidence="9">
        <text>IMP + H2O = 5-formamido-1-(5-phospho-D-ribosyl)imidazole-4-carboxamide</text>
        <dbReference type="Rhea" id="RHEA:18445"/>
        <dbReference type="ChEBI" id="CHEBI:15377"/>
        <dbReference type="ChEBI" id="CHEBI:58053"/>
        <dbReference type="ChEBI" id="CHEBI:58467"/>
        <dbReference type="EC" id="3.5.4.10"/>
    </reaction>
</comment>
<dbReference type="NCBIfam" id="NF002049">
    <property type="entry name" value="PRK00881.1"/>
    <property type="match status" value="1"/>
</dbReference>
<evidence type="ECO:0000256" key="3">
    <source>
        <dbReference type="ARBA" id="ARBA00007667"/>
    </source>
</evidence>
<dbReference type="Proteomes" id="UP001438707">
    <property type="component" value="Unassembled WGS sequence"/>
</dbReference>
<name>A0AAW1Q954_9CHLO</name>
<dbReference type="Gene3D" id="3.40.50.1380">
    <property type="entry name" value="Methylglyoxal synthase-like domain"/>
    <property type="match status" value="1"/>
</dbReference>
<dbReference type="InterPro" id="IPR011607">
    <property type="entry name" value="MGS-like_dom"/>
</dbReference>
<reference evidence="12 13" key="1">
    <citation type="journal article" date="2024" name="Nat. Commun.">
        <title>Phylogenomics reveals the evolutionary origins of lichenization in chlorophyte algae.</title>
        <authorList>
            <person name="Puginier C."/>
            <person name="Libourel C."/>
            <person name="Otte J."/>
            <person name="Skaloud P."/>
            <person name="Haon M."/>
            <person name="Grisel S."/>
            <person name="Petersen M."/>
            <person name="Berrin J.G."/>
            <person name="Delaux P.M."/>
            <person name="Dal Grande F."/>
            <person name="Keller J."/>
        </authorList>
    </citation>
    <scope>NUCLEOTIDE SEQUENCE [LARGE SCALE GENOMIC DNA]</scope>
    <source>
        <strain evidence="12 13">SAG 2145</strain>
    </source>
</reference>
<evidence type="ECO:0000256" key="7">
    <source>
        <dbReference type="ARBA" id="ARBA00023268"/>
    </source>
</evidence>
<dbReference type="Gene3D" id="3.40.630.10">
    <property type="entry name" value="Zn peptidases"/>
    <property type="match status" value="1"/>
</dbReference>
<organism evidence="12 13">
    <name type="scientific">Apatococcus lobatus</name>
    <dbReference type="NCBI Taxonomy" id="904363"/>
    <lineage>
        <taxon>Eukaryota</taxon>
        <taxon>Viridiplantae</taxon>
        <taxon>Chlorophyta</taxon>
        <taxon>core chlorophytes</taxon>
        <taxon>Trebouxiophyceae</taxon>
        <taxon>Chlorellales</taxon>
        <taxon>Chlorellaceae</taxon>
        <taxon>Apatococcus</taxon>
    </lineage>
</organism>
<evidence type="ECO:0000313" key="13">
    <source>
        <dbReference type="Proteomes" id="UP001438707"/>
    </source>
</evidence>
<dbReference type="FunFam" id="3.40.140.20:FF:000002">
    <property type="entry name" value="Bifunctional purine biosynthesis protein PurH"/>
    <property type="match status" value="1"/>
</dbReference>
<protein>
    <recommendedName>
        <fullName evidence="11">MGS-like domain-containing protein</fullName>
    </recommendedName>
</protein>
<evidence type="ECO:0000256" key="8">
    <source>
        <dbReference type="ARBA" id="ARBA00050488"/>
    </source>
</evidence>
<evidence type="ECO:0000313" key="12">
    <source>
        <dbReference type="EMBL" id="KAK9817588.1"/>
    </source>
</evidence>
<keyword evidence="10" id="KW-0732">Signal</keyword>
<dbReference type="CDD" id="cd01421">
    <property type="entry name" value="IMPCH"/>
    <property type="match status" value="1"/>
</dbReference>
<dbReference type="NCBIfam" id="TIGR00355">
    <property type="entry name" value="purH"/>
    <property type="match status" value="1"/>
</dbReference>
<dbReference type="InterPro" id="IPR002695">
    <property type="entry name" value="PurH-like"/>
</dbReference>
<keyword evidence="4" id="KW-0808">Transferase</keyword>
<dbReference type="GO" id="GO:0003937">
    <property type="term" value="F:IMP cyclohydrolase activity"/>
    <property type="evidence" value="ECO:0007669"/>
    <property type="project" value="UniProtKB-EC"/>
</dbReference>
<dbReference type="EMBL" id="JALJOS010000064">
    <property type="protein sequence ID" value="KAK9817588.1"/>
    <property type="molecule type" value="Genomic_DNA"/>
</dbReference>
<accession>A0AAW1Q954</accession>
<dbReference type="Gene3D" id="3.30.70.360">
    <property type="match status" value="1"/>
</dbReference>
<dbReference type="Gene3D" id="3.40.140.20">
    <property type="match status" value="2"/>
</dbReference>
<evidence type="ECO:0000256" key="2">
    <source>
        <dbReference type="ARBA" id="ARBA00004954"/>
    </source>
</evidence>
<dbReference type="InterPro" id="IPR011650">
    <property type="entry name" value="Peptidase_M20_dimer"/>
</dbReference>
<dbReference type="Pfam" id="PF01546">
    <property type="entry name" value="Peptidase_M20"/>
    <property type="match status" value="1"/>
</dbReference>
<dbReference type="FunFam" id="3.40.50.1380:FF:000001">
    <property type="entry name" value="Bifunctional purine biosynthesis protein PurH"/>
    <property type="match status" value="1"/>
</dbReference>
<evidence type="ECO:0000256" key="4">
    <source>
        <dbReference type="ARBA" id="ARBA00022679"/>
    </source>
</evidence>
<evidence type="ECO:0000256" key="9">
    <source>
        <dbReference type="ARBA" id="ARBA00050687"/>
    </source>
</evidence>
<dbReference type="InterPro" id="IPR036914">
    <property type="entry name" value="MGS-like_dom_sf"/>
</dbReference>
<feature type="domain" description="MGS-like" evidence="11">
    <location>
        <begin position="547"/>
        <end position="696"/>
    </location>
</feature>
<dbReference type="AlphaFoldDB" id="A0AAW1Q954"/>
<dbReference type="SUPFAM" id="SSF52335">
    <property type="entry name" value="Methylglyoxal synthase-like"/>
    <property type="match status" value="1"/>
</dbReference>
<dbReference type="Pfam" id="PF01808">
    <property type="entry name" value="AICARFT_IMPCHas"/>
    <property type="match status" value="1"/>
</dbReference>
<evidence type="ECO:0000256" key="6">
    <source>
        <dbReference type="ARBA" id="ARBA00022801"/>
    </source>
</evidence>
<comment type="pathway">
    <text evidence="2">Purine metabolism; IMP biosynthesis via de novo pathway; 5-formamido-1-(5-phospho-D-ribosyl)imidazole-4-carboxamide from 5-amino-1-(5-phospho-D-ribosyl)imidazole-4-carboxamide (10-formyl THF route): step 1/1.</text>
</comment>
<evidence type="ECO:0000259" key="11">
    <source>
        <dbReference type="PROSITE" id="PS51855"/>
    </source>
</evidence>
<dbReference type="PANTHER" id="PTHR11692">
    <property type="entry name" value="BIFUNCTIONAL PURINE BIOSYNTHESIS PROTEIN PURH"/>
    <property type="match status" value="1"/>
</dbReference>
<dbReference type="InterPro" id="IPR024051">
    <property type="entry name" value="AICAR_Tfase_dup_dom_sf"/>
</dbReference>
<dbReference type="Pfam" id="PF07687">
    <property type="entry name" value="M20_dimer"/>
    <property type="match status" value="1"/>
</dbReference>
<dbReference type="HAMAP" id="MF_00139">
    <property type="entry name" value="PurH"/>
    <property type="match status" value="1"/>
</dbReference>
<keyword evidence="13" id="KW-1185">Reference proteome</keyword>
<gene>
    <name evidence="12" type="ORF">WJX74_005615</name>
</gene>
<keyword evidence="6" id="KW-0378">Hydrolase</keyword>
<keyword evidence="5" id="KW-0658">Purine biosynthesis</keyword>
<dbReference type="SUPFAM" id="SSF53927">
    <property type="entry name" value="Cytidine deaminase-like"/>
    <property type="match status" value="1"/>
</dbReference>
<dbReference type="InterPro" id="IPR016193">
    <property type="entry name" value="Cytidine_deaminase-like"/>
</dbReference>
<dbReference type="GO" id="GO:0004643">
    <property type="term" value="F:phosphoribosylaminoimidazolecarboxamide formyltransferase activity"/>
    <property type="evidence" value="ECO:0007669"/>
    <property type="project" value="UniProtKB-EC"/>
</dbReference>
<dbReference type="NCBIfam" id="NF006053">
    <property type="entry name" value="PRK08201.1"/>
    <property type="match status" value="1"/>
</dbReference>
<dbReference type="GO" id="GO:0006189">
    <property type="term" value="P:'de novo' IMP biosynthetic process"/>
    <property type="evidence" value="ECO:0007669"/>
    <property type="project" value="TreeGrafter"/>
</dbReference>
<dbReference type="SMART" id="SM00851">
    <property type="entry name" value="MGS"/>
    <property type="match status" value="1"/>
</dbReference>
<sequence>MVQHRRFLGFYAYFAVLLVRSTRAESVVSQALGYLQAHDKQFDEDLFQLGAIPSISSLSEHASDVLRAGDWVAARLKAAGLEEVQLLETGSAPLVYAQHLHAPGKPTALIYAHYDVQPVDPLNLWDQPPFDISLKGGYFLGRGVDDDKGGLLLPIQAVEAMLKTSGKLPINVKFMYEGEEEILSPHLPAAMAKHKKLLEADFALSADGGQLAEPDIGLCIGARGATAVEVQVRTLAGDQHSGMVGGSVKNAALGLAELLAGLHHSNGSVAIPGFYDGVRQIIAQDRADVEEYPFQEEADRRQMGAFSAVGEEGFSTLERRWLRPTLDVVGMWSGFQGQGMKTIVPAIATAKISCRLVPGQDPARITQLVEDHLRANPPEGSEVTAQSLKSQADAYFMPKESVSNQAALKAMELTFKRKPFIFLTGGSVPAWALFERELGIKTTPFAFGRPSDNVHAPNERFPKDLYQLGRESYARIFDILGQSSATASRTPAGASDKSELCPQRIGQCNSSIWRSSTTSSGPRVHAPGLQLSSRFSKAAIPRGTVAMAAGPKGKALLSVSDKRDLAKLAEGLTKQGYELVSTGGSARSLQDSGLTVTQVDELTGFPEMLDGRVKTLHPKVHGGILGKRKDTSHQEALQAHEIGLIDVVVVNLYPFRQTVTASQQPSFADAVEQIDIGGPALIRAAAKNHEDVYVVVDPADYEPLLEQLGSDAGSSQAQHFRRRLAWKAFQHCSSYDSTVSEWLWSQIGGENPPPALTVPLQFSAGLRYGENPHQPAAFYTDQSLAEHSKGGVATATQHHGREMSYNNYLDADAAFSTVCDFPDPTCVVVKHTNPCGVASRDDLLEAYRLAVRADPISAFGGIVAFNREVDEDLANEIRNFRSPTDDETRMFYEIVIAPSYSAAGLERLKGKSKTLRILEAKARAPEGRQLRQVAGGWLWQQADSLTPSTIEFKPVSEQQPSETQLADLCFAWLCVKHVKSNAIAIAKDRRLLGMGSGQPNRVKSVEIALEKAGSNVEDSSLASDAFFPFSWNDSVEKACQAGVKAIAHPGGSMRDSDAVDCCNKYKVALVTTNVRHFKH</sequence>
<dbReference type="GO" id="GO:0005829">
    <property type="term" value="C:cytosol"/>
    <property type="evidence" value="ECO:0007669"/>
    <property type="project" value="TreeGrafter"/>
</dbReference>
<evidence type="ECO:0000256" key="10">
    <source>
        <dbReference type="SAM" id="SignalP"/>
    </source>
</evidence>
<dbReference type="InterPro" id="IPR002933">
    <property type="entry name" value="Peptidase_M20"/>
</dbReference>
<keyword evidence="7" id="KW-0511">Multifunctional enzyme</keyword>
<dbReference type="SMART" id="SM00798">
    <property type="entry name" value="AICARFT_IMPCHas"/>
    <property type="match status" value="1"/>
</dbReference>
<dbReference type="FunFam" id="3.40.140.20:FF:000001">
    <property type="entry name" value="Bifunctional purine biosynthesis protein PurH"/>
    <property type="match status" value="1"/>
</dbReference>
<dbReference type="PROSITE" id="PS51855">
    <property type="entry name" value="MGS"/>
    <property type="match status" value="1"/>
</dbReference>
<evidence type="ECO:0000256" key="5">
    <source>
        <dbReference type="ARBA" id="ARBA00022755"/>
    </source>
</evidence>
<comment type="pathway">
    <text evidence="1">Purine metabolism; IMP biosynthesis via de novo pathway; IMP from 5-formamido-1-(5-phospho-D-ribosyl)imidazole-4-carboxamide: step 1/1.</text>
</comment>
<comment type="caution">
    <text evidence="12">The sequence shown here is derived from an EMBL/GenBank/DDBJ whole genome shotgun (WGS) entry which is preliminary data.</text>
</comment>
<dbReference type="Pfam" id="PF02142">
    <property type="entry name" value="MGS"/>
    <property type="match status" value="1"/>
</dbReference>
<feature type="chain" id="PRO_5043373959" description="MGS-like domain-containing protein" evidence="10">
    <location>
        <begin position="25"/>
        <end position="1079"/>
    </location>
</feature>
<dbReference type="PANTHER" id="PTHR11692:SF0">
    <property type="entry name" value="BIFUNCTIONAL PURINE BIOSYNTHESIS PROTEIN ATIC"/>
    <property type="match status" value="1"/>
</dbReference>